<gene>
    <name evidence="6" type="ORF">LALA0_S06e05094g</name>
</gene>
<feature type="domain" description="tRNA (32-2'-O)-methyltransferase regulator THADA-like C-terminal TPR repeats region" evidence="5">
    <location>
        <begin position="852"/>
        <end position="1009"/>
    </location>
</feature>
<dbReference type="InterPro" id="IPR011989">
    <property type="entry name" value="ARM-like"/>
</dbReference>
<dbReference type="GeneID" id="34686323"/>
<organism evidence="6 7">
    <name type="scientific">Lachancea lanzarotensis</name>
    <dbReference type="NCBI Taxonomy" id="1245769"/>
    <lineage>
        <taxon>Eukaryota</taxon>
        <taxon>Fungi</taxon>
        <taxon>Dikarya</taxon>
        <taxon>Ascomycota</taxon>
        <taxon>Saccharomycotina</taxon>
        <taxon>Saccharomycetes</taxon>
        <taxon>Saccharomycetales</taxon>
        <taxon>Saccharomycetaceae</taxon>
        <taxon>Lachancea</taxon>
    </lineage>
</organism>
<dbReference type="OrthoDB" id="73997at2759"/>
<dbReference type="EMBL" id="LN736365">
    <property type="protein sequence ID" value="CEP62842.1"/>
    <property type="molecule type" value="Genomic_DNA"/>
</dbReference>
<evidence type="ECO:0000259" key="4">
    <source>
        <dbReference type="Pfam" id="PF25150"/>
    </source>
</evidence>
<keyword evidence="7" id="KW-1185">Reference proteome</keyword>
<name>A0A0C7N4E6_9SACH</name>
<dbReference type="InterPro" id="IPR051954">
    <property type="entry name" value="tRNA_methyltransferase_THADA"/>
</dbReference>
<dbReference type="InterPro" id="IPR056843">
    <property type="entry name" value="THADA-like_TPR"/>
</dbReference>
<proteinExistence type="inferred from homology"/>
<evidence type="ECO:0000256" key="1">
    <source>
        <dbReference type="ARBA" id="ARBA00010409"/>
    </source>
</evidence>
<evidence type="ECO:0000256" key="2">
    <source>
        <dbReference type="ARBA" id="ARBA00022694"/>
    </source>
</evidence>
<protein>
    <submittedName>
        <fullName evidence="6">LALA0S06e05094g1_1</fullName>
    </submittedName>
</protein>
<comment type="similarity">
    <text evidence="1">Belongs to the THADA family.</text>
</comment>
<feature type="domain" description="tRNA (32-2'-O)-methyltransferase regulator THADA-like TPR repeats region" evidence="4">
    <location>
        <begin position="247"/>
        <end position="512"/>
    </location>
</feature>
<evidence type="ECO:0000313" key="6">
    <source>
        <dbReference type="EMBL" id="CEP62842.1"/>
    </source>
</evidence>
<dbReference type="PANTHER" id="PTHR14387">
    <property type="entry name" value="THADA/DEATH RECEPTOR INTERACTING PROTEIN"/>
    <property type="match status" value="1"/>
</dbReference>
<reference evidence="6 7" key="1">
    <citation type="submission" date="2014-12" db="EMBL/GenBank/DDBJ databases">
        <authorList>
            <person name="Neuveglise Cecile"/>
        </authorList>
    </citation>
    <scope>NUCLEOTIDE SEQUENCE [LARGE SCALE GENOMIC DNA]</scope>
    <source>
        <strain evidence="6 7">CBS 12615</strain>
    </source>
</reference>
<keyword evidence="2" id="KW-0819">tRNA processing</keyword>
<dbReference type="GO" id="GO:0005829">
    <property type="term" value="C:cytosol"/>
    <property type="evidence" value="ECO:0007669"/>
    <property type="project" value="TreeGrafter"/>
</dbReference>
<feature type="domain" description="DUF2428" evidence="3">
    <location>
        <begin position="626"/>
        <end position="850"/>
    </location>
</feature>
<dbReference type="Pfam" id="PF25150">
    <property type="entry name" value="TPR_Trm732"/>
    <property type="match status" value="1"/>
</dbReference>
<evidence type="ECO:0000259" key="3">
    <source>
        <dbReference type="Pfam" id="PF10350"/>
    </source>
</evidence>
<dbReference type="PANTHER" id="PTHR14387:SF0">
    <property type="entry name" value="DUF2428 DOMAIN-CONTAINING PROTEIN"/>
    <property type="match status" value="1"/>
</dbReference>
<dbReference type="SUPFAM" id="SSF48371">
    <property type="entry name" value="ARM repeat"/>
    <property type="match status" value="1"/>
</dbReference>
<dbReference type="InterPro" id="IPR019442">
    <property type="entry name" value="THADA/TRM732_DUF2428"/>
</dbReference>
<accession>A0A0C7N4E6</accession>
<dbReference type="Pfam" id="PF25151">
    <property type="entry name" value="TPR_Trm732_C"/>
    <property type="match status" value="1"/>
</dbReference>
<dbReference type="Gene3D" id="1.25.10.10">
    <property type="entry name" value="Leucine-rich Repeat Variant"/>
    <property type="match status" value="1"/>
</dbReference>
<dbReference type="RefSeq" id="XP_022629064.1">
    <property type="nucleotide sequence ID" value="XM_022771907.1"/>
</dbReference>
<dbReference type="STRING" id="1245769.A0A0C7N4E6"/>
<evidence type="ECO:0000313" key="7">
    <source>
        <dbReference type="Proteomes" id="UP000054304"/>
    </source>
</evidence>
<dbReference type="Proteomes" id="UP000054304">
    <property type="component" value="Unassembled WGS sequence"/>
</dbReference>
<dbReference type="InterPro" id="IPR016024">
    <property type="entry name" value="ARM-type_fold"/>
</dbReference>
<dbReference type="InterPro" id="IPR056842">
    <property type="entry name" value="THADA-like_TPR_C"/>
</dbReference>
<dbReference type="GO" id="GO:0002130">
    <property type="term" value="P:wobble position ribose methylation"/>
    <property type="evidence" value="ECO:0007669"/>
    <property type="project" value="EnsemblFungi"/>
</dbReference>
<sequence>MDQYRCRGNERTRTARMAFTERIGTYKHQLIEFKPKELKVGSGELFAFFNDVFKDLFRNLKNGTAIDDQERLLLTDTLGVWFLRTRQLFEAIQLVKTLDDNQQHFIHKLQLELLTETNCDVFFRYVVDFWDQGGTALTNSLNDLLAKLIQLAKLVKGGAGWTNMLNRWISQTLEIPATMRVSYFLLHVLAPETDLSQVLISRPDFVQTSLSLMWTESLATLIGKCIASLLINVYEHDYKESGEVGSWFELWEKSTMHYFQDTRMRKRIEVCVLIPIFKTLGSKVFDEFVNRNFPQEIPELVPFLKIGQELLLEEAPFENDRLVSLQFLEVMLQQDEYKISVFELLTFSPKKSKAVASYIYDILRRNLHVFFVDIEVKSRNEFISLFKHLIDRIRDSSYSLDRDIKKLRAKDKFPEEQFQKSEMIAEAVRFVSWTIGFLKYQLAPGSQYQRQIVSTKILKLLLSSSVDKAIPKQYLDPRLRTEFPFEASISRDKTLRRLLLDNLSNNFNDVRDNCLELLTIFSQSCNDDTFLDLSHQNKLLNRSLTLIGSYKGCEGGAKLIEFLFKDSKNKRDIIELLLLNLHKRIDSSSVNLMTNIESPVNGYFLALSLIIANFSVDTTADDYVDFLDKLIDLIIRNWKNVEFILCDDPFEDKDHEPDTVHKVSDPQVISYAFRSIKDSSELLKILMTIKNLPNEQLVACGELMLEQLSTIRHSGAFQSLIPSFAATCQRCYKDQPHVLELWLNSMLESLETKTQFITRRSGGIPYIICSIVSSEKGDKRPLLKITFERLMQIATVTVSAHEETVDLPQVNAFNCIKALFVDSPLSDACAPYVYRSLVLCIQSFTSPLWSLRNCSFMLFSALQNRLFGKIGKNISARLFFSRYNGVQDILRSQFERSVKESFSHQQQQELAGNTSLPSIDSQVEAIFLVLTLLSRLKQTPGFDGMDDFRTLVVACLKSQNWAVRQLAARTLPGLINNPSRQIMLSLEKLFDSNITQNETHGTILSIAELLVVENQEFSTQDSQKLSRKLNRGVSKFVIENTCFVTANAYIRLLALALSRCSVDAMERTTMVTALGNLFIKLNEEYAVDGAKQLFMRSLLTLLLQNETQENLPHLVALALLSPFFEAQITAANFLTENTNATLFHTTAIVEALLKTFLDESLDEFIKLPILRALVKLKVQIDYNYLTNIIQTSRNHELRAVALEYWGQYVNGFDEEFLAAVLAFADDEAPFDLRKSALLSLINATERHYDIKMFFSVESFLYDDDLELRSMASEHLNETILGLGPVAKSINFSSTARLFVEKMNTIPEGHIPALAKLKREFKQVQISAKNDSENDNLFEVEPANQFRNVLEAGLRNAQIMINAARVKDDEISAYASTLANNVITRLEQLDTCDGPMGWGSAPRCFSQVACLRLLATGLNIPERARLDATLRKYQCHPLVFELTDNSLLLASI</sequence>
<dbReference type="Pfam" id="PF10350">
    <property type="entry name" value="DUF2428"/>
    <property type="match status" value="1"/>
</dbReference>
<evidence type="ECO:0000259" key="5">
    <source>
        <dbReference type="Pfam" id="PF25151"/>
    </source>
</evidence>
<dbReference type="HOGENOM" id="CLU_001011_2_0_1"/>